<organism evidence="4 5">
    <name type="scientific">Polaribacter filamentus</name>
    <dbReference type="NCBI Taxonomy" id="53483"/>
    <lineage>
        <taxon>Bacteria</taxon>
        <taxon>Pseudomonadati</taxon>
        <taxon>Bacteroidota</taxon>
        <taxon>Flavobacteriia</taxon>
        <taxon>Flavobacteriales</taxon>
        <taxon>Flavobacteriaceae</taxon>
    </lineage>
</organism>
<dbReference type="RefSeq" id="WP_104809965.1">
    <property type="nucleotide sequence ID" value="NZ_MQUA01000013.1"/>
</dbReference>
<keyword evidence="1" id="KW-0472">Membrane</keyword>
<dbReference type="OrthoDB" id="651134at2"/>
<evidence type="ECO:0000259" key="3">
    <source>
        <dbReference type="Pfam" id="PF16344"/>
    </source>
</evidence>
<keyword evidence="5" id="KW-1185">Reference proteome</keyword>
<dbReference type="AlphaFoldDB" id="A0A2S7KYL8"/>
<dbReference type="Proteomes" id="UP000239522">
    <property type="component" value="Unassembled WGS sequence"/>
</dbReference>
<feature type="transmembrane region" description="Helical" evidence="1">
    <location>
        <begin position="82"/>
        <end position="99"/>
    </location>
</feature>
<dbReference type="PANTHER" id="PTHR30273:SF2">
    <property type="entry name" value="PROTEIN FECR"/>
    <property type="match status" value="1"/>
</dbReference>
<sequence>MIEFSHISKLLIKKKLKILTNTEKVQLKKFNKKHPFSKDIKIAELIDSVNSYSKINKENAWKLIEARTKTERPVIKLFKKRWYGYAASLVLILTSAYFLKDILFQTAIPNNPNQTETSNIVKGTDKAILTLADGSEVFLEKGTAVKTQNANSNGKEIVYTANTKRTATVIYNRLTIPRGGQFFIKLADGTQVWLNSESQLKYPVAFIEGKTREVELIYGEAYFEVTSSSQNNGAKFKVINKSQEVEVLGTAFNIKAYKDENTIYTTLAEGSVAITFDNKSEILVPNQQSIFNTTNSNFKLKTVDVYNEISWKDGVFSFERKPLKDIMKVFARWYDMEVVFENKSLEDEKFFGVLDKEQSIKEILETIKILK</sequence>
<dbReference type="InterPro" id="IPR032508">
    <property type="entry name" value="FecR_C"/>
</dbReference>
<accession>A0A2S7KYL8</accession>
<evidence type="ECO:0000256" key="1">
    <source>
        <dbReference type="SAM" id="Phobius"/>
    </source>
</evidence>
<dbReference type="Gene3D" id="2.60.120.1440">
    <property type="match status" value="1"/>
</dbReference>
<name>A0A2S7KYL8_9FLAO</name>
<comment type="caution">
    <text evidence="4">The sequence shown here is derived from an EMBL/GenBank/DDBJ whole genome shotgun (WGS) entry which is preliminary data.</text>
</comment>
<keyword evidence="1" id="KW-0812">Transmembrane</keyword>
<dbReference type="PIRSF" id="PIRSF018266">
    <property type="entry name" value="FecR"/>
    <property type="match status" value="1"/>
</dbReference>
<evidence type="ECO:0000259" key="2">
    <source>
        <dbReference type="Pfam" id="PF04773"/>
    </source>
</evidence>
<protein>
    <recommendedName>
        <fullName evidence="6">FecR family protein</fullName>
    </recommendedName>
</protein>
<dbReference type="InterPro" id="IPR006860">
    <property type="entry name" value="FecR"/>
</dbReference>
<dbReference type="PANTHER" id="PTHR30273">
    <property type="entry name" value="PERIPLASMIC SIGNAL SENSOR AND SIGMA FACTOR ACTIVATOR FECR-RELATED"/>
    <property type="match status" value="1"/>
</dbReference>
<dbReference type="EMBL" id="MQUA01000013">
    <property type="protein sequence ID" value="PQB07755.1"/>
    <property type="molecule type" value="Genomic_DNA"/>
</dbReference>
<gene>
    <name evidence="4" type="ORF">BST83_11780</name>
</gene>
<evidence type="ECO:0008006" key="6">
    <source>
        <dbReference type="Google" id="ProtNLM"/>
    </source>
</evidence>
<feature type="domain" description="Protein FecR C-terminal" evidence="3">
    <location>
        <begin position="316"/>
        <end position="369"/>
    </location>
</feature>
<evidence type="ECO:0000313" key="5">
    <source>
        <dbReference type="Proteomes" id="UP000239522"/>
    </source>
</evidence>
<dbReference type="Pfam" id="PF04773">
    <property type="entry name" value="FecR"/>
    <property type="match status" value="1"/>
</dbReference>
<dbReference type="GO" id="GO:0016989">
    <property type="term" value="F:sigma factor antagonist activity"/>
    <property type="evidence" value="ECO:0007669"/>
    <property type="project" value="TreeGrafter"/>
</dbReference>
<proteinExistence type="predicted"/>
<evidence type="ECO:0000313" key="4">
    <source>
        <dbReference type="EMBL" id="PQB07755.1"/>
    </source>
</evidence>
<reference evidence="4 5" key="1">
    <citation type="submission" date="2016-11" db="EMBL/GenBank/DDBJ databases">
        <title>Trade-off between light-utilization and light-protection in marine flavobacteria.</title>
        <authorList>
            <person name="Kumagai Y."/>
        </authorList>
    </citation>
    <scope>NUCLEOTIDE SEQUENCE [LARGE SCALE GENOMIC DNA]</scope>
    <source>
        <strain evidence="4 5">ATCC 700397</strain>
    </source>
</reference>
<dbReference type="InterPro" id="IPR012373">
    <property type="entry name" value="Ferrdict_sens_TM"/>
</dbReference>
<feature type="domain" description="FecR protein" evidence="2">
    <location>
        <begin position="175"/>
        <end position="272"/>
    </location>
</feature>
<dbReference type="Pfam" id="PF16344">
    <property type="entry name" value="FecR_C"/>
    <property type="match status" value="1"/>
</dbReference>
<keyword evidence="1" id="KW-1133">Transmembrane helix</keyword>
<dbReference type="Gene3D" id="3.55.50.30">
    <property type="match status" value="1"/>
</dbReference>